<evidence type="ECO:0000256" key="3">
    <source>
        <dbReference type="SAM" id="SignalP"/>
    </source>
</evidence>
<dbReference type="Gene3D" id="3.60.21.10">
    <property type="match status" value="1"/>
</dbReference>
<dbReference type="Pfam" id="PF00149">
    <property type="entry name" value="Metallophos"/>
    <property type="match status" value="1"/>
</dbReference>
<evidence type="ECO:0000313" key="7">
    <source>
        <dbReference type="Proteomes" id="UP000571018"/>
    </source>
</evidence>
<dbReference type="RefSeq" id="WP_218930503.1">
    <property type="nucleotide sequence ID" value="NZ_JACAOA010000006.1"/>
</dbReference>
<dbReference type="SUPFAM" id="SSF56300">
    <property type="entry name" value="Metallo-dependent phosphatases"/>
    <property type="match status" value="1"/>
</dbReference>
<evidence type="ECO:0000259" key="4">
    <source>
        <dbReference type="Pfam" id="PF00149"/>
    </source>
</evidence>
<feature type="chain" id="PRO_5032336465" evidence="3">
    <location>
        <begin position="28"/>
        <end position="614"/>
    </location>
</feature>
<sequence length="614" mass="68279">MKNLSLKKLITGSLIAAQLLSPVATLAQDIELSEEKPTVAEVTPNNTPNRLITTFNGDPSTQMGFNWYTTELAEDAKVWVSTNEDLSDALEFEATAEEVVNTYGERDENGYFIFADIEYDEEGEVVTDENGEPQVNGYYTDENVSGPEWTSGSAVGSMDLVEVTEYSYKAKAEGLEPNTTYYYQVGSEVGETSEVGTFTTAGEAGEEFTFVQYTDTQNAYWNEHVYNEAAFGADTVATALEETEADFVLHTGDVVEVAEVEDEWIDILEQSKESILQVPFAVAAGNHDEYALSYGDPQLTTKFNEHINVPAENDAVDGGSYYSFDYNGVHFVVANTNDNKESEDNSEGKALGQEQIDWIRNDVEEARANGAEWVVLSYHKPLYSKSYHSLQDTDVQLVREEFMELIDELDIDLALQGHDHVISRTKPLNYVSTDENFSNGVVDEAEITTEGDVEYYVNPQGTIFVLPNTGGTKEYDDIYAKGVEHIHTVRPKLDWMTQEDVDYYNNLFAFGGQPQESDAFETSHSNNRDSAVQNFAAYTVSGNELRVDIYQIEGNLHEGEERKVSIVHSFGITKGGETTKESTEEAASEEESTEEISEESASEESSEESEESAE</sequence>
<keyword evidence="1 3" id="KW-0732">Signal</keyword>
<name>A0A839A4E2_9LACT</name>
<reference evidence="6 7" key="1">
    <citation type="submission" date="2020-06" db="EMBL/GenBank/DDBJ databases">
        <title>Reclassification of Facklamia ignava, Facklamia soureckii and Facklami tabacinasalis as Falseniella iganva gen. nov., comb. nov., Hutsoniella ignava gen. nov., comb. nov., and Ruoffia tabacinasalis gen. nov., comb. nov and description of Ruoffia haltotolerans sp. nov., isolated from hypersaline Inland Sea of Qatar.</title>
        <authorList>
            <person name="Fotedar R."/>
            <person name="Sankaranarayanan K."/>
            <person name="Lawson P."/>
            <person name="Caldwell M."/>
            <person name="Zeyara A."/>
            <person name="Al Malki A."/>
            <person name="Ali M."/>
        </authorList>
    </citation>
    <scope>NUCLEOTIDE SEQUENCE [LARGE SCALE GENOMIC DNA]</scope>
    <source>
        <strain evidence="6 7">INB8</strain>
    </source>
</reference>
<dbReference type="PANTHER" id="PTHR45867:SF3">
    <property type="entry name" value="ACID PHOSPHATASE TYPE 7"/>
    <property type="match status" value="1"/>
</dbReference>
<gene>
    <name evidence="6" type="ORF">HW423_03160</name>
</gene>
<dbReference type="Proteomes" id="UP000571018">
    <property type="component" value="Unassembled WGS sequence"/>
</dbReference>
<feature type="domain" description="Calcineurin-like phosphoesterase" evidence="4">
    <location>
        <begin position="210"/>
        <end position="421"/>
    </location>
</feature>
<feature type="compositionally biased region" description="Acidic residues" evidence="2">
    <location>
        <begin position="584"/>
        <end position="614"/>
    </location>
</feature>
<organism evidence="6 7">
    <name type="scientific">Ruoffia halotolerans</name>
    <dbReference type="NCBI Taxonomy" id="2748684"/>
    <lineage>
        <taxon>Bacteria</taxon>
        <taxon>Bacillati</taxon>
        <taxon>Bacillota</taxon>
        <taxon>Bacilli</taxon>
        <taxon>Lactobacillales</taxon>
        <taxon>Aerococcaceae</taxon>
        <taxon>Ruoffia</taxon>
    </lineage>
</organism>
<proteinExistence type="predicted"/>
<dbReference type="InterPro" id="IPR004843">
    <property type="entry name" value="Calcineurin-like_PHP"/>
</dbReference>
<dbReference type="InterPro" id="IPR029052">
    <property type="entry name" value="Metallo-depent_PP-like"/>
</dbReference>
<dbReference type="Pfam" id="PF16656">
    <property type="entry name" value="Pur_ac_phosph_N"/>
    <property type="match status" value="1"/>
</dbReference>
<feature type="region of interest" description="Disordered" evidence="2">
    <location>
        <begin position="572"/>
        <end position="614"/>
    </location>
</feature>
<accession>A0A839A4E2</accession>
<dbReference type="PANTHER" id="PTHR45867">
    <property type="entry name" value="PURPLE ACID PHOSPHATASE"/>
    <property type="match status" value="1"/>
</dbReference>
<evidence type="ECO:0000313" key="6">
    <source>
        <dbReference type="EMBL" id="MBA5728781.1"/>
    </source>
</evidence>
<dbReference type="EMBL" id="JACAOA010000006">
    <property type="protein sequence ID" value="MBA5728781.1"/>
    <property type="molecule type" value="Genomic_DNA"/>
</dbReference>
<evidence type="ECO:0000256" key="2">
    <source>
        <dbReference type="SAM" id="MobiDB-lite"/>
    </source>
</evidence>
<evidence type="ECO:0000259" key="5">
    <source>
        <dbReference type="Pfam" id="PF16656"/>
    </source>
</evidence>
<comment type="caution">
    <text evidence="6">The sequence shown here is derived from an EMBL/GenBank/DDBJ whole genome shotgun (WGS) entry which is preliminary data.</text>
</comment>
<keyword evidence="7" id="KW-1185">Reference proteome</keyword>
<evidence type="ECO:0000256" key="1">
    <source>
        <dbReference type="ARBA" id="ARBA00022729"/>
    </source>
</evidence>
<feature type="domain" description="Purple acid phosphatase N-terminal" evidence="5">
    <location>
        <begin position="48"/>
        <end position="200"/>
    </location>
</feature>
<dbReference type="AlphaFoldDB" id="A0A839A4E2"/>
<feature type="signal peptide" evidence="3">
    <location>
        <begin position="1"/>
        <end position="27"/>
    </location>
</feature>
<dbReference type="Gene3D" id="2.60.40.380">
    <property type="entry name" value="Purple acid phosphatase-like, N-terminal"/>
    <property type="match status" value="1"/>
</dbReference>
<protein>
    <submittedName>
        <fullName evidence="6">Metallophosphoesterase family protein</fullName>
    </submittedName>
</protein>
<dbReference type="SUPFAM" id="SSF49363">
    <property type="entry name" value="Purple acid phosphatase, N-terminal domain"/>
    <property type="match status" value="1"/>
</dbReference>
<dbReference type="InterPro" id="IPR015914">
    <property type="entry name" value="PAPs_N"/>
</dbReference>
<dbReference type="GO" id="GO:0046872">
    <property type="term" value="F:metal ion binding"/>
    <property type="evidence" value="ECO:0007669"/>
    <property type="project" value="InterPro"/>
</dbReference>
<dbReference type="GO" id="GO:0003993">
    <property type="term" value="F:acid phosphatase activity"/>
    <property type="evidence" value="ECO:0007669"/>
    <property type="project" value="InterPro"/>
</dbReference>
<dbReference type="InterPro" id="IPR008963">
    <property type="entry name" value="Purple_acid_Pase-like_N"/>
</dbReference>